<protein>
    <submittedName>
        <fullName evidence="4">Transglutaminase domain-containing protein</fullName>
    </submittedName>
</protein>
<evidence type="ECO:0000256" key="2">
    <source>
        <dbReference type="SAM" id="Phobius"/>
    </source>
</evidence>
<dbReference type="InterPro" id="IPR038765">
    <property type="entry name" value="Papain-like_cys_pep_sf"/>
</dbReference>
<feature type="transmembrane region" description="Helical" evidence="2">
    <location>
        <begin position="638"/>
        <end position="663"/>
    </location>
</feature>
<dbReference type="InterPro" id="IPR002931">
    <property type="entry name" value="Transglutaminase-like"/>
</dbReference>
<feature type="transmembrane region" description="Helical" evidence="2">
    <location>
        <begin position="176"/>
        <end position="196"/>
    </location>
</feature>
<dbReference type="Pfam" id="PF01841">
    <property type="entry name" value="Transglut_core"/>
    <property type="match status" value="1"/>
</dbReference>
<dbReference type="SUPFAM" id="SSF54001">
    <property type="entry name" value="Cysteine proteinases"/>
    <property type="match status" value="1"/>
</dbReference>
<dbReference type="SMART" id="SM00460">
    <property type="entry name" value="TGc"/>
    <property type="match status" value="1"/>
</dbReference>
<dbReference type="RefSeq" id="WP_141164063.1">
    <property type="nucleotide sequence ID" value="NZ_VHQG01000003.1"/>
</dbReference>
<dbReference type="Pfam" id="PF11992">
    <property type="entry name" value="TgpA_N"/>
    <property type="match status" value="1"/>
</dbReference>
<dbReference type="Proteomes" id="UP000316252">
    <property type="component" value="Unassembled WGS sequence"/>
</dbReference>
<dbReference type="InterPro" id="IPR052901">
    <property type="entry name" value="Bact_TGase-like"/>
</dbReference>
<feature type="compositionally biased region" description="Low complexity" evidence="1">
    <location>
        <begin position="588"/>
        <end position="602"/>
    </location>
</feature>
<keyword evidence="2" id="KW-0472">Membrane</keyword>
<keyword evidence="2" id="KW-0812">Transmembrane</keyword>
<accession>A0A506XZ13</accession>
<evidence type="ECO:0000256" key="1">
    <source>
        <dbReference type="SAM" id="MobiDB-lite"/>
    </source>
</evidence>
<dbReference type="Gene3D" id="3.10.620.30">
    <property type="match status" value="1"/>
</dbReference>
<feature type="transmembrane region" description="Helical" evidence="2">
    <location>
        <begin position="148"/>
        <end position="169"/>
    </location>
</feature>
<dbReference type="PANTHER" id="PTHR42736:SF1">
    <property type="entry name" value="PROTEIN-GLUTAMINE GAMMA-GLUTAMYLTRANSFERASE"/>
    <property type="match status" value="1"/>
</dbReference>
<feature type="transmembrane region" description="Helical" evidence="2">
    <location>
        <begin position="242"/>
        <end position="264"/>
    </location>
</feature>
<feature type="region of interest" description="Disordered" evidence="1">
    <location>
        <begin position="580"/>
        <end position="625"/>
    </location>
</feature>
<feature type="transmembrane region" description="Helical" evidence="2">
    <location>
        <begin position="84"/>
        <end position="104"/>
    </location>
</feature>
<feature type="domain" description="Transglutaminase-like" evidence="3">
    <location>
        <begin position="512"/>
        <end position="582"/>
    </location>
</feature>
<organism evidence="4 5">
    <name type="scientific">Schumannella soli</name>
    <dbReference type="NCBI Taxonomy" id="2590779"/>
    <lineage>
        <taxon>Bacteria</taxon>
        <taxon>Bacillati</taxon>
        <taxon>Actinomycetota</taxon>
        <taxon>Actinomycetes</taxon>
        <taxon>Micrococcales</taxon>
        <taxon>Microbacteriaceae</taxon>
        <taxon>Schumannella</taxon>
    </lineage>
</organism>
<keyword evidence="5" id="KW-1185">Reference proteome</keyword>
<feature type="transmembrane region" description="Helical" evidence="2">
    <location>
        <begin position="57"/>
        <end position="78"/>
    </location>
</feature>
<dbReference type="InterPro" id="IPR021878">
    <property type="entry name" value="TgpA_N"/>
</dbReference>
<comment type="caution">
    <text evidence="4">The sequence shown here is derived from an EMBL/GenBank/DDBJ whole genome shotgun (WGS) entry which is preliminary data.</text>
</comment>
<gene>
    <name evidence="4" type="ORF">FJ657_12505</name>
</gene>
<feature type="transmembrane region" description="Helical" evidence="2">
    <location>
        <begin position="202"/>
        <end position="221"/>
    </location>
</feature>
<proteinExistence type="predicted"/>
<name>A0A506XZ13_9MICO</name>
<dbReference type="AlphaFoldDB" id="A0A506XZ13"/>
<keyword evidence="2" id="KW-1133">Transmembrane helix</keyword>
<reference evidence="4 5" key="1">
    <citation type="submission" date="2019-06" db="EMBL/GenBank/DDBJ databases">
        <authorList>
            <person name="Li F."/>
        </authorList>
    </citation>
    <scope>NUCLEOTIDE SEQUENCE [LARGE SCALE GENOMIC DNA]</scope>
    <source>
        <strain evidence="4 5">10F1D-1</strain>
    </source>
</reference>
<dbReference type="OrthoDB" id="3651060at2"/>
<dbReference type="EMBL" id="VHQG01000003">
    <property type="protein sequence ID" value="TPW75035.1"/>
    <property type="molecule type" value="Genomic_DNA"/>
</dbReference>
<evidence type="ECO:0000259" key="3">
    <source>
        <dbReference type="SMART" id="SM00460"/>
    </source>
</evidence>
<evidence type="ECO:0000313" key="5">
    <source>
        <dbReference type="Proteomes" id="UP000316252"/>
    </source>
</evidence>
<feature type="transmembrane region" description="Helical" evidence="2">
    <location>
        <begin position="116"/>
        <end position="136"/>
    </location>
</feature>
<dbReference type="PANTHER" id="PTHR42736">
    <property type="entry name" value="PROTEIN-GLUTAMINE GAMMA-GLUTAMYLTRANSFERASE"/>
    <property type="match status" value="1"/>
</dbReference>
<evidence type="ECO:0000313" key="4">
    <source>
        <dbReference type="EMBL" id="TPW75035.1"/>
    </source>
</evidence>
<feature type="transmembrane region" description="Helical" evidence="2">
    <location>
        <begin position="28"/>
        <end position="50"/>
    </location>
</feature>
<sequence>MSAAAETVTSIPTRPDGADDAHLAPRAISLRTGADIGVIAALTLIGLVGLGTAFTDLGYLLAGVGGLVVGGGVAILAARYRFGALTTVAIAVVAYFLLGSALAIPEQALLHVLPTLQTLSGLAVGAVFGWADLLTLRAPVSLPYYVNAVPYVSTWLIALVSVTLATRWLAERRRTVGRASLLLIGPAVLYVAGVLLGTDEPYFAAVRGVAFAAIALIWLGWRRREGGRLNVGSGSLLLRRKIAGTAIVVVAAVIVGVIGGTLLAPAPANRFVLREQIQPPFEPLDYPAPLAGFRKYTKDLDDTKLFTVRGLRDGDYLRLATMDTYDGVVWGVAGADVDVQGSGSFRLVGRTIPKAPFATAGAKRTLDVTVDGYSDVWVPDSGYATSLDVDDVRGGSGEDVRYNAATGTAVMTTGLKKGDEYRVAAVSQKQVDQKSLADVPTASMALPPVRNIPDVVAAKAGEIIAEKKSPIDQVQAIADTLSTTGFLSHGTASDQAPSRAGQGSDRMAEMITAQHMVGDEEQYASLMALMTRSLNMPTRVVMGFKPTVPKDGGTAIVTGENVTAWVEVAFQSVGWLPFYPTPDDTDVPQDQTPKPKTEPQPQVRQPPRTENDQDDLITPVEIDDSDKDDDNLFQLPGWVIPLALSILIPLAVVFLPMLVIALLKRRRMRRRRGPGGDRSVAGAWDEMVDRLSELGYDPPTRVTRPLVAAGLAPALGEHGAGVTLLAERTDRAVFAGQDVDADRADAAWTEALGVVDGAGTAAGRTRRLLSRYRVGAVRRWAGRLSAAAVASAARRPSGSDAPEL</sequence>